<evidence type="ECO:0000313" key="5">
    <source>
        <dbReference type="EMBL" id="MFC4196716.1"/>
    </source>
</evidence>
<evidence type="ECO:0000256" key="1">
    <source>
        <dbReference type="ARBA" id="ARBA00023015"/>
    </source>
</evidence>
<evidence type="ECO:0000256" key="3">
    <source>
        <dbReference type="ARBA" id="ARBA00023163"/>
    </source>
</evidence>
<keyword evidence="3" id="KW-0804">Transcription</keyword>
<dbReference type="Gene3D" id="1.10.10.60">
    <property type="entry name" value="Homeodomain-like"/>
    <property type="match status" value="1"/>
</dbReference>
<name>A0ABV8NJY4_9SPHI</name>
<dbReference type="InterPro" id="IPR050204">
    <property type="entry name" value="AraC_XylS_family_regulators"/>
</dbReference>
<accession>A0ABV8NJY4</accession>
<dbReference type="EMBL" id="JBHSBY010000037">
    <property type="protein sequence ID" value="MFC4196716.1"/>
    <property type="molecule type" value="Genomic_DNA"/>
</dbReference>
<evidence type="ECO:0000313" key="6">
    <source>
        <dbReference type="Proteomes" id="UP001595792"/>
    </source>
</evidence>
<dbReference type="PANTHER" id="PTHR46796:SF13">
    <property type="entry name" value="HTH-TYPE TRANSCRIPTIONAL ACTIVATOR RHAS"/>
    <property type="match status" value="1"/>
</dbReference>
<reference evidence="6" key="1">
    <citation type="journal article" date="2019" name="Int. J. Syst. Evol. Microbiol.">
        <title>The Global Catalogue of Microorganisms (GCM) 10K type strain sequencing project: providing services to taxonomists for standard genome sequencing and annotation.</title>
        <authorList>
            <consortium name="The Broad Institute Genomics Platform"/>
            <consortium name="The Broad Institute Genome Sequencing Center for Infectious Disease"/>
            <person name="Wu L."/>
            <person name="Ma J."/>
        </authorList>
    </citation>
    <scope>NUCLEOTIDE SEQUENCE [LARGE SCALE GENOMIC DNA]</scope>
    <source>
        <strain evidence="6">CCM 8689</strain>
    </source>
</reference>
<proteinExistence type="predicted"/>
<keyword evidence="6" id="KW-1185">Reference proteome</keyword>
<dbReference type="SUPFAM" id="SSF46689">
    <property type="entry name" value="Homeodomain-like"/>
    <property type="match status" value="1"/>
</dbReference>
<dbReference type="Pfam" id="PF12833">
    <property type="entry name" value="HTH_18"/>
    <property type="match status" value="1"/>
</dbReference>
<feature type="domain" description="HTH araC/xylS-type" evidence="4">
    <location>
        <begin position="154"/>
        <end position="254"/>
    </location>
</feature>
<dbReference type="InterPro" id="IPR018060">
    <property type="entry name" value="HTH_AraC"/>
</dbReference>
<keyword evidence="1" id="KW-0805">Transcription regulation</keyword>
<protein>
    <submittedName>
        <fullName evidence="5">Helix-turn-helix transcriptional regulator</fullName>
    </submittedName>
</protein>
<gene>
    <name evidence="5" type="ORF">ACFOUY_08400</name>
</gene>
<dbReference type="RefSeq" id="WP_378960059.1">
    <property type="nucleotide sequence ID" value="NZ_JBHRXC010000016.1"/>
</dbReference>
<evidence type="ECO:0000259" key="4">
    <source>
        <dbReference type="PROSITE" id="PS01124"/>
    </source>
</evidence>
<sequence>MQIVPSDGLKLIIRHFLIYYPSISNSVMRFFSDGSPGIVVPLSYSRLPFLKNQELQKGEPVAYGLMEHPIIIPPPPACGMIVIVLQPYALAFLSGIKPNVLKNCILPLSTLLGTSAHILKTAVEGLSDENEIIKELEKFFFDLLSNLPPTDELLRESLYLMKQSHGKISINELLRGLSVSERLLERRFDRFIGISPKKLSGILRINHYLKLLRDPNQVYTQVQAALEAGFYDQAHLNNSFKEITGTSPLKYLASSDPLAINLFSFRG</sequence>
<dbReference type="PROSITE" id="PS01124">
    <property type="entry name" value="HTH_ARAC_FAMILY_2"/>
    <property type="match status" value="1"/>
</dbReference>
<keyword evidence="2" id="KW-0238">DNA-binding</keyword>
<dbReference type="PANTHER" id="PTHR46796">
    <property type="entry name" value="HTH-TYPE TRANSCRIPTIONAL ACTIVATOR RHAS-RELATED"/>
    <property type="match status" value="1"/>
</dbReference>
<dbReference type="SMART" id="SM00342">
    <property type="entry name" value="HTH_ARAC"/>
    <property type="match status" value="1"/>
</dbReference>
<organism evidence="5 6">
    <name type="scientific">Pedobacter jamesrossensis</name>
    <dbReference type="NCBI Taxonomy" id="1908238"/>
    <lineage>
        <taxon>Bacteria</taxon>
        <taxon>Pseudomonadati</taxon>
        <taxon>Bacteroidota</taxon>
        <taxon>Sphingobacteriia</taxon>
        <taxon>Sphingobacteriales</taxon>
        <taxon>Sphingobacteriaceae</taxon>
        <taxon>Pedobacter</taxon>
    </lineage>
</organism>
<evidence type="ECO:0000256" key="2">
    <source>
        <dbReference type="ARBA" id="ARBA00023125"/>
    </source>
</evidence>
<dbReference type="InterPro" id="IPR009057">
    <property type="entry name" value="Homeodomain-like_sf"/>
</dbReference>
<dbReference type="Proteomes" id="UP001595792">
    <property type="component" value="Unassembled WGS sequence"/>
</dbReference>
<comment type="caution">
    <text evidence="5">The sequence shown here is derived from an EMBL/GenBank/DDBJ whole genome shotgun (WGS) entry which is preliminary data.</text>
</comment>